<dbReference type="EMBL" id="PEWV01000021">
    <property type="protein sequence ID" value="PIU42064.1"/>
    <property type="molecule type" value="Genomic_DNA"/>
</dbReference>
<protein>
    <recommendedName>
        <fullName evidence="6">Soluble ligand binding domain-containing protein</fullName>
    </recommendedName>
</protein>
<dbReference type="Proteomes" id="UP000230052">
    <property type="component" value="Unassembled WGS sequence"/>
</dbReference>
<evidence type="ECO:0000259" key="3">
    <source>
        <dbReference type="Pfam" id="PF10531"/>
    </source>
</evidence>
<dbReference type="InterPro" id="IPR003715">
    <property type="entry name" value="Poly_export_N"/>
</dbReference>
<evidence type="ECO:0008006" key="6">
    <source>
        <dbReference type="Google" id="ProtNLM"/>
    </source>
</evidence>
<reference evidence="4 5" key="1">
    <citation type="submission" date="2017-09" db="EMBL/GenBank/DDBJ databases">
        <title>Depth-based differentiation of microbial function through sediment-hosted aquifers and enrichment of novel symbionts in the deep terrestrial subsurface.</title>
        <authorList>
            <person name="Probst A.J."/>
            <person name="Ladd B."/>
            <person name="Jarett J.K."/>
            <person name="Geller-Mcgrath D.E."/>
            <person name="Sieber C.M."/>
            <person name="Emerson J.B."/>
            <person name="Anantharaman K."/>
            <person name="Thomas B.C."/>
            <person name="Malmstrom R."/>
            <person name="Stieglmeier M."/>
            <person name="Klingl A."/>
            <person name="Woyke T."/>
            <person name="Ryan C.M."/>
            <person name="Banfield J.F."/>
        </authorList>
    </citation>
    <scope>NUCLEOTIDE SEQUENCE [LARGE SCALE GENOMIC DNA]</scope>
    <source>
        <strain evidence="4">CG07_land_8_20_14_0_80_42_15</strain>
    </source>
</reference>
<keyword evidence="1" id="KW-0732">Signal</keyword>
<dbReference type="InterPro" id="IPR049712">
    <property type="entry name" value="Poly_export"/>
</dbReference>
<dbReference type="PANTHER" id="PTHR33619:SF3">
    <property type="entry name" value="POLYSACCHARIDE EXPORT PROTEIN GFCE-RELATED"/>
    <property type="match status" value="1"/>
</dbReference>
<evidence type="ECO:0000313" key="4">
    <source>
        <dbReference type="EMBL" id="PIU42064.1"/>
    </source>
</evidence>
<sequence>MVISTILEGSIKMIRYAFLIFLVYISVVVPLSGAEEYVLKKGDIVQISAWGEPDLNQTVVIDEQGNISYPLIGTVKAESLILQQLDDKITELLAADYLVNPDITVLIPKQQFFIAGEIKQPGAHPLAGKIGPLQAVTMAGGFTDFASSSIRIIRQIGGREKEIKVNVNSTTDEEGKIKEEYTIRPDDMIIVPRSFF</sequence>
<feature type="domain" description="Polysaccharide export protein N-terminal" evidence="2">
    <location>
        <begin position="34"/>
        <end position="107"/>
    </location>
</feature>
<evidence type="ECO:0000313" key="5">
    <source>
        <dbReference type="Proteomes" id="UP000230052"/>
    </source>
</evidence>
<dbReference type="InterPro" id="IPR019554">
    <property type="entry name" value="Soluble_ligand-bd"/>
</dbReference>
<accession>A0A2J0KXM9</accession>
<organism evidence="4 5">
    <name type="scientific">Candidatus Aquitaenariimonas noxiae</name>
    <dbReference type="NCBI Taxonomy" id="1974741"/>
    <lineage>
        <taxon>Bacteria</taxon>
        <taxon>Pseudomonadati</taxon>
        <taxon>Candidatus Omnitrophota</taxon>
        <taxon>Candidatus Aquitaenariimonas</taxon>
    </lineage>
</organism>
<dbReference type="PANTHER" id="PTHR33619">
    <property type="entry name" value="POLYSACCHARIDE EXPORT PROTEIN GFCE-RELATED"/>
    <property type="match status" value="1"/>
</dbReference>
<feature type="domain" description="Soluble ligand binding" evidence="3">
    <location>
        <begin position="112"/>
        <end position="158"/>
    </location>
</feature>
<gene>
    <name evidence="4" type="ORF">COS99_02160</name>
</gene>
<name>A0A2J0KXM9_9BACT</name>
<evidence type="ECO:0000256" key="1">
    <source>
        <dbReference type="ARBA" id="ARBA00022729"/>
    </source>
</evidence>
<dbReference type="GO" id="GO:0015159">
    <property type="term" value="F:polysaccharide transmembrane transporter activity"/>
    <property type="evidence" value="ECO:0007669"/>
    <property type="project" value="InterPro"/>
</dbReference>
<dbReference type="AlphaFoldDB" id="A0A2J0KXM9"/>
<dbReference type="Pfam" id="PF10531">
    <property type="entry name" value="SLBB"/>
    <property type="match status" value="1"/>
</dbReference>
<comment type="caution">
    <text evidence="4">The sequence shown here is derived from an EMBL/GenBank/DDBJ whole genome shotgun (WGS) entry which is preliminary data.</text>
</comment>
<proteinExistence type="predicted"/>
<dbReference type="Pfam" id="PF02563">
    <property type="entry name" value="Poly_export"/>
    <property type="match status" value="1"/>
</dbReference>
<dbReference type="Gene3D" id="3.10.560.10">
    <property type="entry name" value="Outer membrane lipoprotein wza domain like"/>
    <property type="match status" value="1"/>
</dbReference>
<evidence type="ECO:0000259" key="2">
    <source>
        <dbReference type="Pfam" id="PF02563"/>
    </source>
</evidence>